<evidence type="ECO:0000256" key="2">
    <source>
        <dbReference type="ARBA" id="ARBA00022679"/>
    </source>
</evidence>
<keyword evidence="1" id="KW-0328">Glycosyltransferase</keyword>
<dbReference type="InterPro" id="IPR001173">
    <property type="entry name" value="Glyco_trans_2-like"/>
</dbReference>
<dbReference type="PANTHER" id="PTHR22916">
    <property type="entry name" value="GLYCOSYLTRANSFERASE"/>
    <property type="match status" value="1"/>
</dbReference>
<comment type="caution">
    <text evidence="4">The sequence shown here is derived from an EMBL/GenBank/DDBJ whole genome shotgun (WGS) entry which is preliminary data.</text>
</comment>
<sequence>MDVPACLVSFGNDKTYSVFSCPHSREEIKKTKHMEQPLISIIVPIYNGEKYLSRCIESLLQQTYKNVELILVNDGSSDSSLAICREYAAKQACIVVIDQQNAGVSTARNRGLEQARGAYVTFVDCDDWVEKEMLAKLYQHLSTSQVDLAMIGYKEISDSGKVHVDTSILRYSGRLKREEMIVHLFRPIEFFSFCYPWGKLFRLDLIRQYQITFNSQIAIGEDRLFVFDYCMHAGAGYCDSDSYYNYYINWNGAMRQSRLKDGNKYLSSFKAMELMRNRNKNSDIAKALNEEYANMLLKARKEQDVAHIIPLLNVYADFYLWHIGLLSLRKWIKLFCAYKLNISL</sequence>
<dbReference type="Proteomes" id="UP000305751">
    <property type="component" value="Unassembled WGS sequence"/>
</dbReference>
<dbReference type="GO" id="GO:0016758">
    <property type="term" value="F:hexosyltransferase activity"/>
    <property type="evidence" value="ECO:0007669"/>
    <property type="project" value="UniProtKB-ARBA"/>
</dbReference>
<accession>A0A4S2AZH7</accession>
<keyword evidence="2 4" id="KW-0808">Transferase</keyword>
<reference evidence="4 5" key="1">
    <citation type="submission" date="2019-04" db="EMBL/GenBank/DDBJ databases">
        <title>Microbes associate with the intestines of laboratory mice.</title>
        <authorList>
            <person name="Navarre W."/>
            <person name="Wong E."/>
            <person name="Huang K."/>
            <person name="Tropini C."/>
            <person name="Ng K."/>
            <person name="Yu B."/>
        </authorList>
    </citation>
    <scope>NUCLEOTIDE SEQUENCE [LARGE SCALE GENOMIC DNA]</scope>
    <source>
        <strain evidence="4 5">NM70_E10</strain>
    </source>
</reference>
<evidence type="ECO:0000259" key="3">
    <source>
        <dbReference type="Pfam" id="PF00535"/>
    </source>
</evidence>
<name>A0A4S2AZH7_9BACE</name>
<dbReference type="InterPro" id="IPR029044">
    <property type="entry name" value="Nucleotide-diphossugar_trans"/>
</dbReference>
<feature type="domain" description="Glycosyltransferase 2-like" evidence="3">
    <location>
        <begin position="40"/>
        <end position="167"/>
    </location>
</feature>
<dbReference type="SUPFAM" id="SSF53448">
    <property type="entry name" value="Nucleotide-diphospho-sugar transferases"/>
    <property type="match status" value="1"/>
</dbReference>
<evidence type="ECO:0000313" key="4">
    <source>
        <dbReference type="EMBL" id="TGY06204.1"/>
    </source>
</evidence>
<dbReference type="Pfam" id="PF00535">
    <property type="entry name" value="Glycos_transf_2"/>
    <property type="match status" value="1"/>
</dbReference>
<dbReference type="CDD" id="cd00761">
    <property type="entry name" value="Glyco_tranf_GTA_type"/>
    <property type="match status" value="1"/>
</dbReference>
<keyword evidence="5" id="KW-1185">Reference proteome</keyword>
<dbReference type="EMBL" id="SRZA01000015">
    <property type="protein sequence ID" value="TGY06204.1"/>
    <property type="molecule type" value="Genomic_DNA"/>
</dbReference>
<proteinExistence type="predicted"/>
<dbReference type="Gene3D" id="3.90.550.10">
    <property type="entry name" value="Spore Coat Polysaccharide Biosynthesis Protein SpsA, Chain A"/>
    <property type="match status" value="1"/>
</dbReference>
<dbReference type="PANTHER" id="PTHR22916:SF51">
    <property type="entry name" value="GLYCOSYLTRANSFERASE EPSH-RELATED"/>
    <property type="match status" value="1"/>
</dbReference>
<evidence type="ECO:0000313" key="5">
    <source>
        <dbReference type="Proteomes" id="UP000305751"/>
    </source>
</evidence>
<gene>
    <name evidence="4" type="ORF">E5356_07285</name>
</gene>
<dbReference type="AlphaFoldDB" id="A0A4S2AZH7"/>
<organism evidence="4 5">
    <name type="scientific">Bacteroides acidifaciens</name>
    <dbReference type="NCBI Taxonomy" id="85831"/>
    <lineage>
        <taxon>Bacteria</taxon>
        <taxon>Pseudomonadati</taxon>
        <taxon>Bacteroidota</taxon>
        <taxon>Bacteroidia</taxon>
        <taxon>Bacteroidales</taxon>
        <taxon>Bacteroidaceae</taxon>
        <taxon>Bacteroides</taxon>
    </lineage>
</organism>
<protein>
    <submittedName>
        <fullName evidence="4">Glycosyltransferase</fullName>
    </submittedName>
</protein>
<evidence type="ECO:0000256" key="1">
    <source>
        <dbReference type="ARBA" id="ARBA00022676"/>
    </source>
</evidence>